<evidence type="ECO:0000256" key="4">
    <source>
        <dbReference type="ARBA" id="ARBA00022989"/>
    </source>
</evidence>
<evidence type="ECO:0000256" key="6">
    <source>
        <dbReference type="SAM" id="Phobius"/>
    </source>
</evidence>
<evidence type="ECO:0000256" key="5">
    <source>
        <dbReference type="ARBA" id="ARBA00023136"/>
    </source>
</evidence>
<keyword evidence="3 6" id="KW-0812">Transmembrane</keyword>
<feature type="transmembrane region" description="Helical" evidence="6">
    <location>
        <begin position="124"/>
        <end position="142"/>
    </location>
</feature>
<dbReference type="PANTHER" id="PTHR11119">
    <property type="entry name" value="XANTHINE-URACIL / VITAMIN C PERMEASE FAMILY MEMBER"/>
    <property type="match status" value="1"/>
</dbReference>
<sequence>MLLLSGQFGTPSFSVNAFVGFVVATIISVLDSVADYYACASMCKEPAPPSHAINRGIAVEGFCTTVAGIVGCGHGTSTIGANLGAVGLTKVASRSVFVGVAILYMLFGVLNKLAAIFITVPMPVLGGVLIVMFGSFNGVILSNLKFIDISSSRNVTIIGTSLLFGLMIPQWIENYPGAVDTGNKDANNVIGLLLGNPNLAGTILACLLDNTVPGTKEERGIVAWQPKKTKTEYLQDYSIYDPLLPRFITTARCLRRIPFLPNPVVKL</sequence>
<feature type="transmembrane region" description="Helical" evidence="6">
    <location>
        <begin position="12"/>
        <end position="34"/>
    </location>
</feature>
<evidence type="ECO:0000256" key="2">
    <source>
        <dbReference type="ARBA" id="ARBA00008821"/>
    </source>
</evidence>
<dbReference type="EMBL" id="JARBDR010000141">
    <property type="protein sequence ID" value="KAJ8320137.1"/>
    <property type="molecule type" value="Genomic_DNA"/>
</dbReference>
<dbReference type="Pfam" id="PF00860">
    <property type="entry name" value="Xan_ur_permease"/>
    <property type="match status" value="1"/>
</dbReference>
<evidence type="ECO:0000313" key="8">
    <source>
        <dbReference type="Proteomes" id="UP001217089"/>
    </source>
</evidence>
<name>A0ABQ9FS89_TEGGR</name>
<reference evidence="7 8" key="1">
    <citation type="submission" date="2022-12" db="EMBL/GenBank/DDBJ databases">
        <title>Chromosome-level genome of Tegillarca granosa.</title>
        <authorList>
            <person name="Kim J."/>
        </authorList>
    </citation>
    <scope>NUCLEOTIDE SEQUENCE [LARGE SCALE GENOMIC DNA]</scope>
    <source>
        <strain evidence="7">Teg-2019</strain>
        <tissue evidence="7">Adductor muscle</tissue>
    </source>
</reference>
<keyword evidence="5 6" id="KW-0472">Membrane</keyword>
<comment type="subcellular location">
    <subcellularLocation>
        <location evidence="1">Membrane</location>
        <topology evidence="1">Multi-pass membrane protein</topology>
    </subcellularLocation>
</comment>
<feature type="transmembrane region" description="Helical" evidence="6">
    <location>
        <begin position="96"/>
        <end position="118"/>
    </location>
</feature>
<comment type="caution">
    <text evidence="7">The sequence shown here is derived from an EMBL/GenBank/DDBJ whole genome shotgun (WGS) entry which is preliminary data.</text>
</comment>
<evidence type="ECO:0000256" key="3">
    <source>
        <dbReference type="ARBA" id="ARBA00022692"/>
    </source>
</evidence>
<organism evidence="7 8">
    <name type="scientific">Tegillarca granosa</name>
    <name type="common">Malaysian cockle</name>
    <name type="synonym">Anadara granosa</name>
    <dbReference type="NCBI Taxonomy" id="220873"/>
    <lineage>
        <taxon>Eukaryota</taxon>
        <taxon>Metazoa</taxon>
        <taxon>Spiralia</taxon>
        <taxon>Lophotrochozoa</taxon>
        <taxon>Mollusca</taxon>
        <taxon>Bivalvia</taxon>
        <taxon>Autobranchia</taxon>
        <taxon>Pteriomorphia</taxon>
        <taxon>Arcoida</taxon>
        <taxon>Arcoidea</taxon>
        <taxon>Arcidae</taxon>
        <taxon>Tegillarca</taxon>
    </lineage>
</organism>
<evidence type="ECO:0000313" key="7">
    <source>
        <dbReference type="EMBL" id="KAJ8320137.1"/>
    </source>
</evidence>
<protein>
    <submittedName>
        <fullName evidence="7">Uncharacterized protein</fullName>
    </submittedName>
</protein>
<dbReference type="InterPro" id="IPR006043">
    <property type="entry name" value="NCS2"/>
</dbReference>
<accession>A0ABQ9FS89</accession>
<evidence type="ECO:0000256" key="1">
    <source>
        <dbReference type="ARBA" id="ARBA00004141"/>
    </source>
</evidence>
<comment type="similarity">
    <text evidence="2">Belongs to the nucleobase:cation symporter-2 (NCS2) (TC 2.A.40) family.</text>
</comment>
<proteinExistence type="inferred from homology"/>
<gene>
    <name evidence="7" type="ORF">KUTeg_001724</name>
</gene>
<dbReference type="Proteomes" id="UP001217089">
    <property type="component" value="Unassembled WGS sequence"/>
</dbReference>
<keyword evidence="8" id="KW-1185">Reference proteome</keyword>
<keyword evidence="4 6" id="KW-1133">Transmembrane helix</keyword>